<dbReference type="InterPro" id="IPR025799">
    <property type="entry name" value="Arg_MeTrfase"/>
</dbReference>
<evidence type="ECO:0000256" key="3">
    <source>
        <dbReference type="ARBA" id="ARBA00011925"/>
    </source>
</evidence>
<evidence type="ECO:0000256" key="1">
    <source>
        <dbReference type="ARBA" id="ARBA00004123"/>
    </source>
</evidence>
<feature type="region of interest" description="Disordered" evidence="17">
    <location>
        <begin position="568"/>
        <end position="677"/>
    </location>
</feature>
<keyword evidence="12" id="KW-0539">Nucleus</keyword>
<dbReference type="PROSITE" id="PS51678">
    <property type="entry name" value="SAM_MT_PRMT"/>
    <property type="match status" value="1"/>
</dbReference>
<feature type="compositionally biased region" description="Basic residues" evidence="17">
    <location>
        <begin position="866"/>
        <end position="885"/>
    </location>
</feature>
<evidence type="ECO:0000256" key="6">
    <source>
        <dbReference type="ARBA" id="ARBA00022603"/>
    </source>
</evidence>
<evidence type="ECO:0000256" key="7">
    <source>
        <dbReference type="ARBA" id="ARBA00022679"/>
    </source>
</evidence>
<dbReference type="GO" id="GO:0035242">
    <property type="term" value="F:protein-arginine omega-N asymmetric methyltransferase activity"/>
    <property type="evidence" value="ECO:0007669"/>
    <property type="project" value="UniProtKB-EC"/>
</dbReference>
<evidence type="ECO:0000313" key="19">
    <source>
        <dbReference type="EMBL" id="OOQ91145.1"/>
    </source>
</evidence>
<dbReference type="InterPro" id="IPR019339">
    <property type="entry name" value="CIR_N_dom"/>
</dbReference>
<dbReference type="InterPro" id="IPR029063">
    <property type="entry name" value="SAM-dependent_MTases_sf"/>
</dbReference>
<reference evidence="20" key="1">
    <citation type="submission" date="2015-09" db="EMBL/GenBank/DDBJ databases">
        <authorList>
            <person name="Fill T.P."/>
            <person name="Baretta J.F."/>
            <person name="de Almeida L.G."/>
            <person name="Rocha M."/>
            <person name="de Souza D.H."/>
            <person name="Malavazi I."/>
            <person name="Cerdeira L.T."/>
            <person name="Hong H."/>
            <person name="Samborskyy M."/>
            <person name="de Vasconcelos A.T."/>
            <person name="Leadlay P."/>
            <person name="Rodrigues-Filho E."/>
        </authorList>
    </citation>
    <scope>NUCLEOTIDE SEQUENCE [LARGE SCALE GENOMIC DNA]</scope>
    <source>
        <strain evidence="20">LaBioMMi 136</strain>
    </source>
</reference>
<dbReference type="Proteomes" id="UP000190744">
    <property type="component" value="Unassembled WGS sequence"/>
</dbReference>
<feature type="compositionally biased region" description="Basic and acidic residues" evidence="17">
    <location>
        <begin position="613"/>
        <end position="624"/>
    </location>
</feature>
<organism evidence="19 20">
    <name type="scientific">Penicillium brasilianum</name>
    <dbReference type="NCBI Taxonomy" id="104259"/>
    <lineage>
        <taxon>Eukaryota</taxon>
        <taxon>Fungi</taxon>
        <taxon>Dikarya</taxon>
        <taxon>Ascomycota</taxon>
        <taxon>Pezizomycotina</taxon>
        <taxon>Eurotiomycetes</taxon>
        <taxon>Eurotiomycetidae</taxon>
        <taxon>Eurotiales</taxon>
        <taxon>Aspergillaceae</taxon>
        <taxon>Penicillium</taxon>
    </lineage>
</organism>
<comment type="caution">
    <text evidence="19">The sequence shown here is derived from an EMBL/GenBank/DDBJ whole genome shotgun (WGS) entry which is preliminary data.</text>
</comment>
<keyword evidence="8 15" id="KW-0949">S-adenosyl-L-methionine</keyword>
<dbReference type="GO" id="GO:0005829">
    <property type="term" value="C:cytosol"/>
    <property type="evidence" value="ECO:0007669"/>
    <property type="project" value="UniProtKB-SubCell"/>
</dbReference>
<comment type="catalytic activity">
    <reaction evidence="14">
        <text>L-arginyl-[protein] + S-adenosyl-L-methionine = N(omega)-methyl-L-arginyl-[protein] + S-adenosyl-L-homocysteine + H(+)</text>
        <dbReference type="Rhea" id="RHEA:48100"/>
        <dbReference type="Rhea" id="RHEA-COMP:10532"/>
        <dbReference type="Rhea" id="RHEA-COMP:11990"/>
        <dbReference type="ChEBI" id="CHEBI:15378"/>
        <dbReference type="ChEBI" id="CHEBI:29965"/>
        <dbReference type="ChEBI" id="CHEBI:57856"/>
        <dbReference type="ChEBI" id="CHEBI:59789"/>
        <dbReference type="ChEBI" id="CHEBI:65280"/>
    </reaction>
    <physiologicalReaction direction="left-to-right" evidence="14">
        <dbReference type="Rhea" id="RHEA:48101"/>
    </physiologicalReaction>
</comment>
<comment type="catalytic activity">
    <reaction evidence="13">
        <text>L-arginyl-[protein] + 2 S-adenosyl-L-methionine = N(omega),N(omega)-dimethyl-L-arginyl-[protein] + 2 S-adenosyl-L-homocysteine + 2 H(+)</text>
        <dbReference type="Rhea" id="RHEA:48096"/>
        <dbReference type="Rhea" id="RHEA-COMP:10532"/>
        <dbReference type="Rhea" id="RHEA-COMP:11991"/>
        <dbReference type="ChEBI" id="CHEBI:15378"/>
        <dbReference type="ChEBI" id="CHEBI:29965"/>
        <dbReference type="ChEBI" id="CHEBI:57856"/>
        <dbReference type="ChEBI" id="CHEBI:59789"/>
        <dbReference type="ChEBI" id="CHEBI:61897"/>
        <dbReference type="EC" id="2.1.1.319"/>
    </reaction>
    <physiologicalReaction direction="left-to-right" evidence="13">
        <dbReference type="Rhea" id="RHEA:48097"/>
    </physiologicalReaction>
</comment>
<evidence type="ECO:0000256" key="16">
    <source>
        <dbReference type="SAM" id="Coils"/>
    </source>
</evidence>
<evidence type="ECO:0000256" key="10">
    <source>
        <dbReference type="ARBA" id="ARBA00022771"/>
    </source>
</evidence>
<dbReference type="InterPro" id="IPR036236">
    <property type="entry name" value="Znf_C2H2_sf"/>
</dbReference>
<feature type="compositionally biased region" description="Basic and acidic residues" evidence="17">
    <location>
        <begin position="886"/>
        <end position="905"/>
    </location>
</feature>
<dbReference type="AlphaFoldDB" id="A0A1S9S085"/>
<evidence type="ECO:0000313" key="20">
    <source>
        <dbReference type="Proteomes" id="UP000190744"/>
    </source>
</evidence>
<dbReference type="Pfam" id="PF13649">
    <property type="entry name" value="Methyltransf_25"/>
    <property type="match status" value="1"/>
</dbReference>
<dbReference type="InterPro" id="IPR049482">
    <property type="entry name" value="ANM3-like_C2H2_Zf"/>
</dbReference>
<evidence type="ECO:0000256" key="4">
    <source>
        <dbReference type="ARBA" id="ARBA00022490"/>
    </source>
</evidence>
<dbReference type="EMBL" id="LJBN01000016">
    <property type="protein sequence ID" value="OOQ91145.1"/>
    <property type="molecule type" value="Genomic_DNA"/>
</dbReference>
<dbReference type="Gene3D" id="3.40.50.150">
    <property type="entry name" value="Vaccinia Virus protein VP39"/>
    <property type="match status" value="1"/>
</dbReference>
<dbReference type="GO" id="GO:0032259">
    <property type="term" value="P:methylation"/>
    <property type="evidence" value="ECO:0007669"/>
    <property type="project" value="UniProtKB-KW"/>
</dbReference>
<dbReference type="Pfam" id="PF21137">
    <property type="entry name" value="ANM3_C2H2_Zf"/>
    <property type="match status" value="1"/>
</dbReference>
<evidence type="ECO:0000256" key="11">
    <source>
        <dbReference type="ARBA" id="ARBA00022833"/>
    </source>
</evidence>
<proteinExistence type="predicted"/>
<feature type="compositionally biased region" description="Basic and acidic residues" evidence="17">
    <location>
        <begin position="644"/>
        <end position="673"/>
    </location>
</feature>
<dbReference type="FunFam" id="3.40.50.150:FF:000034">
    <property type="entry name" value="Protein arginine N-methyltransferase 3"/>
    <property type="match status" value="1"/>
</dbReference>
<dbReference type="EC" id="2.1.1.319" evidence="3"/>
<dbReference type="InterPro" id="IPR055135">
    <property type="entry name" value="PRMT_dom"/>
</dbReference>
<dbReference type="Pfam" id="PF22528">
    <property type="entry name" value="PRMT_C"/>
    <property type="match status" value="1"/>
</dbReference>
<dbReference type="GO" id="GO:0042054">
    <property type="term" value="F:histone methyltransferase activity"/>
    <property type="evidence" value="ECO:0007669"/>
    <property type="project" value="TreeGrafter"/>
</dbReference>
<feature type="region of interest" description="Disordered" evidence="17">
    <location>
        <begin position="689"/>
        <end position="905"/>
    </location>
</feature>
<evidence type="ECO:0000256" key="2">
    <source>
        <dbReference type="ARBA" id="ARBA00004514"/>
    </source>
</evidence>
<feature type="compositionally biased region" description="Basic and acidic residues" evidence="17">
    <location>
        <begin position="751"/>
        <end position="774"/>
    </location>
</feature>
<evidence type="ECO:0000256" key="9">
    <source>
        <dbReference type="ARBA" id="ARBA00022723"/>
    </source>
</evidence>
<evidence type="ECO:0000256" key="17">
    <source>
        <dbReference type="SAM" id="MobiDB-lite"/>
    </source>
</evidence>
<dbReference type="SUPFAM" id="SSF57667">
    <property type="entry name" value="beta-beta-alpha zinc fingers"/>
    <property type="match status" value="1"/>
</dbReference>
<dbReference type="CDD" id="cd02440">
    <property type="entry name" value="AdoMet_MTases"/>
    <property type="match status" value="1"/>
</dbReference>
<comment type="subcellular location">
    <subcellularLocation>
        <location evidence="2">Cytoplasm</location>
        <location evidence="2">Cytosol</location>
    </subcellularLocation>
    <subcellularLocation>
        <location evidence="1">Nucleus</location>
    </subcellularLocation>
</comment>
<evidence type="ECO:0000256" key="5">
    <source>
        <dbReference type="ARBA" id="ARBA00022553"/>
    </source>
</evidence>
<feature type="domain" description="CBF1-interacting co-repressor CIR N-terminal" evidence="18">
    <location>
        <begin position="553"/>
        <end position="589"/>
    </location>
</feature>
<evidence type="ECO:0000256" key="12">
    <source>
        <dbReference type="ARBA" id="ARBA00023242"/>
    </source>
</evidence>
<dbReference type="Gene3D" id="2.70.160.11">
    <property type="entry name" value="Hnrnp arginine n-methyltransferase1"/>
    <property type="match status" value="1"/>
</dbReference>
<dbReference type="GO" id="GO:0005634">
    <property type="term" value="C:nucleus"/>
    <property type="evidence" value="ECO:0007669"/>
    <property type="project" value="UniProtKB-SubCell"/>
</dbReference>
<evidence type="ECO:0000259" key="18">
    <source>
        <dbReference type="SMART" id="SM01083"/>
    </source>
</evidence>
<feature type="region of interest" description="Disordered" evidence="17">
    <location>
        <begin position="1"/>
        <end position="46"/>
    </location>
</feature>
<feature type="compositionally biased region" description="Basic residues" evidence="17">
    <location>
        <begin position="816"/>
        <end position="825"/>
    </location>
</feature>
<evidence type="ECO:0000256" key="8">
    <source>
        <dbReference type="ARBA" id="ARBA00022691"/>
    </source>
</evidence>
<keyword evidence="10" id="KW-0863">Zinc-finger</keyword>
<protein>
    <recommendedName>
        <fullName evidence="3">type I protein arginine methyltransferase</fullName>
        <ecNumber evidence="3">2.1.1.319</ecNumber>
    </recommendedName>
</protein>
<keyword evidence="5" id="KW-0597">Phosphoprotein</keyword>
<sequence>MASSSRAAEPPVNEVPADARSESDESDSSNEEGWEDVEPEDDSQPVVGLFSDVVFPDVRSMLKECKEKNNFDLVKIQKDLDLDFLDTIKLVNYVRTEVKAGNQSPDVSSKAKFADDVYLKPVLEDDAVLYSLDDINEDQSEEPAAGTEAERKVLELQEQLERLQTQFSEYRLAVQQSLDDQLNKEDEKLEPGENAKRPVKDRLEDADADYFTSYAYNTIHESMLKDAIRTDAYRDFVYENKHLFKDKVVLDVGCGTGILSMFCAKAGAKKVISVDNSNIIDRAREIVYDNDLGDVITCVRGKIEEVTLPVDQVDIIISEWMGYALLFEAMFDSVIYARDRYLAPGGLMVPSHATLRVAPYADPDFIASHISFWNNVYGFKMNSMQLNIHDEALVRHVPTTSIPADSVVFLPLPLHTITVDELTFLKDFKVTLNEDIDALDGWAIWFDIFFMPSADSTVPENAVPADMKKKGFVGFTTGPYGTETHWQQTICLIDHGKQGPKPLKKGQVLTGKIGYKKKEEGSRLLDLSIQWEADENTKGEQRWSLHHLLGKKSWNVYNPENIERVKRDEAQAKAREEEDERRMQEIDAERRIQILRGERPSTPPPPPLSHSTSESHHRSERKYADGAGQCRKRRRLAGEDDTDRDIRLAREDATQASAARDRLALTSSRDSKDAQIPLVDSAGHINLFPAEGSNKKAEKNAEAEADAAKKQRSYEDQYTMRFSNAAGFKEKIGRQPWYSSSGQDLAAPDSMPEKDVWGNEDPRRKEREKVRMDSNDPLAAMKRGVRQLRATEQERKRWNEEKKKELEALKSEERHRSRHRHRRRSRSADSLEGFSLDAPAVKTRDQKEHSGFGRHHRHNHEDRSRERPRRRSRHRSERSHRHRDRTHGDDRLQRESDKSSAREKH</sequence>
<keyword evidence="11" id="KW-0862">Zinc</keyword>
<dbReference type="InterPro" id="IPR041698">
    <property type="entry name" value="Methyltransf_25"/>
</dbReference>
<keyword evidence="9" id="KW-0479">Metal-binding</keyword>
<keyword evidence="6 15" id="KW-0489">Methyltransferase</keyword>
<feature type="coiled-coil region" evidence="16">
    <location>
        <begin position="146"/>
        <end position="173"/>
    </location>
</feature>
<keyword evidence="4" id="KW-0963">Cytoplasm</keyword>
<gene>
    <name evidence="19" type="ORF">PEBR_01061</name>
</gene>
<keyword evidence="7 15" id="KW-0808">Transferase</keyword>
<feature type="compositionally biased region" description="Acidic residues" evidence="17">
    <location>
        <begin position="24"/>
        <end position="43"/>
    </location>
</feature>
<feature type="compositionally biased region" description="Basic and acidic residues" evidence="17">
    <location>
        <begin position="568"/>
        <end position="599"/>
    </location>
</feature>
<keyword evidence="16" id="KW-0175">Coiled coil</keyword>
<feature type="compositionally biased region" description="Basic and acidic residues" evidence="17">
    <location>
        <begin position="842"/>
        <end position="851"/>
    </location>
</feature>
<feature type="compositionally biased region" description="Basic and acidic residues" evidence="17">
    <location>
        <begin position="693"/>
        <end position="715"/>
    </location>
</feature>
<evidence type="ECO:0000256" key="14">
    <source>
        <dbReference type="ARBA" id="ARBA00049303"/>
    </source>
</evidence>
<dbReference type="GO" id="GO:0008270">
    <property type="term" value="F:zinc ion binding"/>
    <property type="evidence" value="ECO:0007669"/>
    <property type="project" value="UniProtKB-KW"/>
</dbReference>
<evidence type="ECO:0000256" key="13">
    <source>
        <dbReference type="ARBA" id="ARBA00047384"/>
    </source>
</evidence>
<accession>A0A1S9S085</accession>
<dbReference type="SUPFAM" id="SSF53335">
    <property type="entry name" value="S-adenosyl-L-methionine-dependent methyltransferases"/>
    <property type="match status" value="1"/>
</dbReference>
<dbReference type="PANTHER" id="PTHR11006:SF116">
    <property type="entry name" value="PROTEIN METHYLTRANSFERASE"/>
    <property type="match status" value="1"/>
</dbReference>
<dbReference type="PANTHER" id="PTHR11006">
    <property type="entry name" value="PROTEIN ARGININE N-METHYLTRANSFERASE"/>
    <property type="match status" value="1"/>
</dbReference>
<name>A0A1S9S085_PENBI</name>
<dbReference type="FunFam" id="2.70.160.11:FF:000016">
    <property type="entry name" value="Protein arginine methyltransferase RmtB"/>
    <property type="match status" value="1"/>
</dbReference>
<feature type="compositionally biased region" description="Basic and acidic residues" evidence="17">
    <location>
        <begin position="789"/>
        <end position="815"/>
    </location>
</feature>
<dbReference type="SMART" id="SM01083">
    <property type="entry name" value="Cir_N"/>
    <property type="match status" value="1"/>
</dbReference>
<evidence type="ECO:0000256" key="15">
    <source>
        <dbReference type="PROSITE-ProRule" id="PRU01015"/>
    </source>
</evidence>